<feature type="transmembrane region" description="Helical" evidence="1">
    <location>
        <begin position="95"/>
        <end position="118"/>
    </location>
</feature>
<name>A0AAP4F0T7_9FIRM</name>
<dbReference type="AlphaFoldDB" id="A0AAP4F0T7"/>
<keyword evidence="3" id="KW-1185">Reference proteome</keyword>
<reference evidence="2 3" key="1">
    <citation type="submission" date="2023-05" db="EMBL/GenBank/DDBJ databases">
        <title>[ruminococcus] sp. nov., isolated from a pig farm feces dump.</title>
        <authorList>
            <person name="Chang Y.-H."/>
        </authorList>
    </citation>
    <scope>NUCLEOTIDE SEQUENCE [LARGE SCALE GENOMIC DNA]</scope>
    <source>
        <strain evidence="2 3">YH-rum2234</strain>
    </source>
</reference>
<evidence type="ECO:0000256" key="1">
    <source>
        <dbReference type="SAM" id="Phobius"/>
    </source>
</evidence>
<dbReference type="Proteomes" id="UP001300383">
    <property type="component" value="Unassembled WGS sequence"/>
</dbReference>
<keyword evidence="1" id="KW-0472">Membrane</keyword>
<protein>
    <submittedName>
        <fullName evidence="2">Uncharacterized protein</fullName>
    </submittedName>
</protein>
<organism evidence="2 3">
    <name type="scientific">Fusibacillus kribbianus</name>
    <dbReference type="NCBI Taxonomy" id="3044208"/>
    <lineage>
        <taxon>Bacteria</taxon>
        <taxon>Bacillati</taxon>
        <taxon>Bacillota</taxon>
        <taxon>Clostridia</taxon>
        <taxon>Lachnospirales</taxon>
        <taxon>Lachnospiraceae</taxon>
        <taxon>Fusibacillus</taxon>
    </lineage>
</organism>
<evidence type="ECO:0000313" key="3">
    <source>
        <dbReference type="Proteomes" id="UP001300383"/>
    </source>
</evidence>
<accession>A0AAP4F0T7</accession>
<sequence>MLLEFLETGKVLYIMLAVSVLGILSKLLVNGRYKKLIKQSQNMGTAKDKYLKQWKVKFENTYRSNSGIGNIPVYVEKNLGQYKFMGIRLSRLSRFNSLAAALVCLGGLTAAFMTYWYARTTRMVALYSAAGILLGGAMVLWESICNTPGKEGRLLLYIRDYFENTLVPRLETGLAAFGGPVTEGTVRETGSELKDTSDTEAVSEVRAAKETASALETETGSVDGASEEAAAREQDAQFLRKRLERIASGRRGGGRGRKLTKEEEHLIEDIIQEYLYE</sequence>
<dbReference type="EMBL" id="JASGBQ010000012">
    <property type="protein sequence ID" value="MDI9242443.1"/>
    <property type="molecule type" value="Genomic_DNA"/>
</dbReference>
<feature type="transmembrane region" description="Helical" evidence="1">
    <location>
        <begin position="12"/>
        <end position="29"/>
    </location>
</feature>
<keyword evidence="1" id="KW-0812">Transmembrane</keyword>
<gene>
    <name evidence="2" type="ORF">QJ036_08150</name>
</gene>
<feature type="transmembrane region" description="Helical" evidence="1">
    <location>
        <begin position="124"/>
        <end position="144"/>
    </location>
</feature>
<evidence type="ECO:0000313" key="2">
    <source>
        <dbReference type="EMBL" id="MDI9242443.1"/>
    </source>
</evidence>
<dbReference type="RefSeq" id="WP_283230889.1">
    <property type="nucleotide sequence ID" value="NZ_JASGBQ010000012.1"/>
</dbReference>
<keyword evidence="1" id="KW-1133">Transmembrane helix</keyword>
<proteinExistence type="predicted"/>
<comment type="caution">
    <text evidence="2">The sequence shown here is derived from an EMBL/GenBank/DDBJ whole genome shotgun (WGS) entry which is preliminary data.</text>
</comment>